<comment type="caution">
    <text evidence="1">The sequence shown here is derived from an EMBL/GenBank/DDBJ whole genome shotgun (WGS) entry which is preliminary data.</text>
</comment>
<name>A0A938X7E1_9FIRM</name>
<protein>
    <submittedName>
        <fullName evidence="1">Uncharacterized protein</fullName>
    </submittedName>
</protein>
<evidence type="ECO:0000313" key="2">
    <source>
        <dbReference type="Proteomes" id="UP000774750"/>
    </source>
</evidence>
<dbReference type="AlphaFoldDB" id="A0A938X7E1"/>
<reference evidence="1" key="1">
    <citation type="submission" date="2020-08" db="EMBL/GenBank/DDBJ databases">
        <authorList>
            <person name="Cejkova D."/>
            <person name="Kubasova T."/>
            <person name="Jahodarova E."/>
            <person name="Rychlik I."/>
        </authorList>
    </citation>
    <scope>NUCLEOTIDE SEQUENCE</scope>
    <source>
        <strain evidence="1">An559</strain>
    </source>
</reference>
<sequence>MKQFLDEPKINGANDTGGWLTGQEKSDVLRAFLPSDAMRRHLAGVSLTKKQISGLICGAPVPLTDKLHWMKYLAAKENLFSDRPSESLSLREQSAAGSAARQTVEASFSYQAKQIKLGLEELEMGTEAVFLLIEAWHDEELDDRKISAGTPFFNADDALEYIRYDMDSAGDDYSNLCWYELQKWKPSTDPVSGKASYVHGYTYYFLKDRACFFEKLEETREPYLFLPESRRYSEDGQHLNLPVPFCAGDIVRVDCRPFQPERPAVLLEVGDNTDCCCVQALCRGQNGTWMLGALKHGNLFSNVTCFLSPLYRLEVCPKPLPESDHLLQNIQDFIAGDEKRGRLLWERLRRLDTRTDSEIWLALAD</sequence>
<reference evidence="1" key="2">
    <citation type="journal article" date="2021" name="Sci. Rep.">
        <title>The distribution of antibiotic resistance genes in chicken gut microbiota commensals.</title>
        <authorList>
            <person name="Juricova H."/>
            <person name="Matiasovicova J."/>
            <person name="Kubasova T."/>
            <person name="Cejkova D."/>
            <person name="Rychlik I."/>
        </authorList>
    </citation>
    <scope>NUCLEOTIDE SEQUENCE</scope>
    <source>
        <strain evidence="1">An559</strain>
    </source>
</reference>
<dbReference type="Proteomes" id="UP000774750">
    <property type="component" value="Unassembled WGS sequence"/>
</dbReference>
<gene>
    <name evidence="1" type="ORF">H6A12_04960</name>
</gene>
<keyword evidence="2" id="KW-1185">Reference proteome</keyword>
<evidence type="ECO:0000313" key="1">
    <source>
        <dbReference type="EMBL" id="MBM6920505.1"/>
    </source>
</evidence>
<dbReference type="EMBL" id="JACJKY010000006">
    <property type="protein sequence ID" value="MBM6920505.1"/>
    <property type="molecule type" value="Genomic_DNA"/>
</dbReference>
<accession>A0A938X7E1</accession>
<proteinExistence type="predicted"/>
<dbReference type="RefSeq" id="WP_204445455.1">
    <property type="nucleotide sequence ID" value="NZ_JACJKY010000006.1"/>
</dbReference>
<organism evidence="1 2">
    <name type="scientific">Merdimmobilis hominis</name>
    <dbReference type="NCBI Taxonomy" id="2897707"/>
    <lineage>
        <taxon>Bacteria</taxon>
        <taxon>Bacillati</taxon>
        <taxon>Bacillota</taxon>
        <taxon>Clostridia</taxon>
        <taxon>Eubacteriales</taxon>
        <taxon>Oscillospiraceae</taxon>
        <taxon>Merdimmobilis</taxon>
    </lineage>
</organism>